<dbReference type="InterPro" id="IPR039633">
    <property type="entry name" value="PAP"/>
</dbReference>
<dbReference type="InterPro" id="IPR006843">
    <property type="entry name" value="PAP/fibrillin_dom"/>
</dbReference>
<reference evidence="2 3" key="1">
    <citation type="submission" date="2016-04" db="EMBL/GenBank/DDBJ databases">
        <title>Draft Genome Assembly of the Bloom-forming Cyanobacterium Nodularia spumigena Strain CENA596 in Shrimp Production Ponds.</title>
        <authorList>
            <person name="Popin R.V."/>
            <person name="Rigonato J."/>
            <person name="Abreu V.A."/>
            <person name="Andreote A.P."/>
            <person name="Silveira S.B."/>
            <person name="Odebrecht C."/>
            <person name="Fiore M.F."/>
        </authorList>
    </citation>
    <scope>NUCLEOTIDE SEQUENCE [LARGE SCALE GENOMIC DNA]</scope>
    <source>
        <strain evidence="2 3">CENA596</strain>
    </source>
</reference>
<protein>
    <submittedName>
        <fullName evidence="2">Fimbrial protein</fullName>
    </submittedName>
</protein>
<proteinExistence type="predicted"/>
<evidence type="ECO:0000259" key="1">
    <source>
        <dbReference type="Pfam" id="PF04755"/>
    </source>
</evidence>
<dbReference type="AlphaFoldDB" id="A0A161XLM9"/>
<sequence length="220" mass="24226">MNNPLSLKQKLQASLEEMQTKSNLSSPLTDLKLDKTSAAEISQLATELESCNPHPQPLLNAISLLNGAWKLLYSTAREIRSLDSLPLGLQLGEVYQVIDVTNTLFFNLAFVKHPLGIVSGYVKVTASFAPATDNLSPLPNQRINVNFDKRYLSIQKIFGFDTPQLNPFKVVPANGPQGRIPTLDITYLDENFRIGRGGDGSLFILSKADDLPASFTHLED</sequence>
<organism evidence="2 3">
    <name type="scientific">Nodularia spumigena CENA596</name>
    <dbReference type="NCBI Taxonomy" id="1819295"/>
    <lineage>
        <taxon>Bacteria</taxon>
        <taxon>Bacillati</taxon>
        <taxon>Cyanobacteriota</taxon>
        <taxon>Cyanophyceae</taxon>
        <taxon>Nostocales</taxon>
        <taxon>Nodulariaceae</taxon>
        <taxon>Nodularia</taxon>
    </lineage>
</organism>
<gene>
    <name evidence="2" type="ORF">A2T98_12070</name>
</gene>
<dbReference type="EMBL" id="LWAJ01000158">
    <property type="protein sequence ID" value="KZL49574.1"/>
    <property type="molecule type" value="Genomic_DNA"/>
</dbReference>
<evidence type="ECO:0000313" key="2">
    <source>
        <dbReference type="EMBL" id="KZL49574.1"/>
    </source>
</evidence>
<dbReference type="PANTHER" id="PTHR31906">
    <property type="entry name" value="PLASTID-LIPID-ASSOCIATED PROTEIN 4, CHLOROPLASTIC-RELATED"/>
    <property type="match status" value="1"/>
</dbReference>
<dbReference type="Pfam" id="PF04755">
    <property type="entry name" value="PAP_fibrillin"/>
    <property type="match status" value="1"/>
</dbReference>
<comment type="caution">
    <text evidence="2">The sequence shown here is derived from an EMBL/GenBank/DDBJ whole genome shotgun (WGS) entry which is preliminary data.</text>
</comment>
<name>A0A161XLM9_NODSP</name>
<dbReference type="GeneID" id="78016493"/>
<dbReference type="Proteomes" id="UP000076555">
    <property type="component" value="Unassembled WGS sequence"/>
</dbReference>
<dbReference type="RefSeq" id="WP_063872983.1">
    <property type="nucleotide sequence ID" value="NZ_CAWMRI010000158.1"/>
</dbReference>
<accession>A0A161XLM9</accession>
<feature type="domain" description="Plastid lipid-associated protein/fibrillin conserved" evidence="1">
    <location>
        <begin position="34"/>
        <end position="206"/>
    </location>
</feature>
<evidence type="ECO:0000313" key="3">
    <source>
        <dbReference type="Proteomes" id="UP000076555"/>
    </source>
</evidence>